<reference evidence="1 2" key="1">
    <citation type="submission" date="2013-04" db="EMBL/GenBank/DDBJ databases">
        <title>The Genome Sequence of Parabacteroides gordonii DSM 23371.</title>
        <authorList>
            <consortium name="The Broad Institute Genomics Platform"/>
            <person name="Earl A."/>
            <person name="Ward D."/>
            <person name="Feldgarden M."/>
            <person name="Gevers D."/>
            <person name="Martens E."/>
            <person name="Sakamoto M."/>
            <person name="Benno Y."/>
            <person name="Suzuki N."/>
            <person name="Matsunaga N."/>
            <person name="Koshihara K."/>
            <person name="Seki M."/>
            <person name="Komiya H."/>
            <person name="Walker B."/>
            <person name="Young S."/>
            <person name="Zeng Q."/>
            <person name="Gargeya S."/>
            <person name="Fitzgerald M."/>
            <person name="Haas B."/>
            <person name="Abouelleil A."/>
            <person name="Allen A.W."/>
            <person name="Alvarado L."/>
            <person name="Arachchi H.M."/>
            <person name="Berlin A.M."/>
            <person name="Chapman S.B."/>
            <person name="Gainer-Dewar J."/>
            <person name="Goldberg J."/>
            <person name="Griggs A."/>
            <person name="Gujja S."/>
            <person name="Hansen M."/>
            <person name="Howarth C."/>
            <person name="Imamovic A."/>
            <person name="Ireland A."/>
            <person name="Larimer J."/>
            <person name="McCowan C."/>
            <person name="Murphy C."/>
            <person name="Pearson M."/>
            <person name="Poon T.W."/>
            <person name="Priest M."/>
            <person name="Roberts A."/>
            <person name="Saif S."/>
            <person name="Shea T."/>
            <person name="Sisk P."/>
            <person name="Sykes S."/>
            <person name="Wortman J."/>
            <person name="Nusbaum C."/>
            <person name="Birren B."/>
        </authorList>
    </citation>
    <scope>NUCLEOTIDE SEQUENCE [LARGE SCALE GENOMIC DNA]</scope>
    <source>
        <strain evidence="1 2">MS-1</strain>
    </source>
</reference>
<dbReference type="PATRIC" id="fig|1203610.3.peg.2623"/>
<evidence type="ECO:0000313" key="2">
    <source>
        <dbReference type="Proteomes" id="UP000033035"/>
    </source>
</evidence>
<comment type="caution">
    <text evidence="1">The sequence shown here is derived from an EMBL/GenBank/DDBJ whole genome shotgun (WGS) entry which is preliminary data.</text>
</comment>
<protein>
    <recommendedName>
        <fullName evidence="3">Major fimbrial subunit protein N-terminal domain-containing protein</fullName>
    </recommendedName>
</protein>
<organism evidence="1 2">
    <name type="scientific">Parabacteroides gordonii MS-1 = DSM 23371</name>
    <dbReference type="NCBI Taxonomy" id="1203610"/>
    <lineage>
        <taxon>Bacteria</taxon>
        <taxon>Pseudomonadati</taxon>
        <taxon>Bacteroidota</taxon>
        <taxon>Bacteroidia</taxon>
        <taxon>Bacteroidales</taxon>
        <taxon>Tannerellaceae</taxon>
        <taxon>Parabacteroides</taxon>
    </lineage>
</organism>
<name>A0A0F5JC75_9BACT</name>
<dbReference type="EMBL" id="AQHW01000015">
    <property type="protein sequence ID" value="KKB55100.1"/>
    <property type="molecule type" value="Genomic_DNA"/>
</dbReference>
<proteinExistence type="predicted"/>
<dbReference type="RefSeq" id="WP_028729857.1">
    <property type="nucleotide sequence ID" value="NZ_KE386764.1"/>
</dbReference>
<dbReference type="PROSITE" id="PS51257">
    <property type="entry name" value="PROKAR_LIPOPROTEIN"/>
    <property type="match status" value="1"/>
</dbReference>
<dbReference type="AlphaFoldDB" id="A0A0F5JC75"/>
<dbReference type="Gene3D" id="2.60.40.2580">
    <property type="match status" value="1"/>
</dbReference>
<dbReference type="Proteomes" id="UP000033035">
    <property type="component" value="Unassembled WGS sequence"/>
</dbReference>
<sequence length="488" mass="55086">MNIKNIIVGISLILFGLSSCSEETAIDELNESTSEVQIILSSVPAITKAGSPETEKPTDFELKVQNCVLGIYDKTEQKWISTQFISSLTEDKDKTYKVASSLKLMNNHAYTVMVIANVDEIKKEAYEACNSFKAFESIKEGTKEYAFDASKLLKYGKIENFEVSSQNKRIEVPLDILAARIEFVINVKQTDVKFEETYYEMGTNLKLDIEKKYSVEEVLEKFEAAGLVRNEDIFPLENWNSLPAGVKPPQSNELYYGDRPIISFQGNGPKGVYIRNYKAIRVDKYMGKTIEIDKIFIGNIRTQAIAVLPYEENNMSNLLEYDKMDYNNITRKYSFYTYAKGVKTKEPLQVSFSGHVVKKYILKKTAVTTDWFVFADVYSPKIWGSTGSEGIKMESGWKGSNTVFFTTMGNWKDDDSSIDIPDEESIGSELGSYNNSFSIKGKESEMIEFGHLYNVTATITDFTPQSTGTLNVSIQDYNTVTVPGFGFN</sequence>
<keyword evidence="2" id="KW-1185">Reference proteome</keyword>
<dbReference type="HOGENOM" id="CLU_558784_0_0_10"/>
<gene>
    <name evidence="1" type="ORF">HMPREF1536_02554</name>
</gene>
<evidence type="ECO:0000313" key="1">
    <source>
        <dbReference type="EMBL" id="KKB55100.1"/>
    </source>
</evidence>
<dbReference type="STRING" id="1203610.HMPREF1536_02554"/>
<accession>A0A0F5JC75</accession>
<evidence type="ECO:0008006" key="3">
    <source>
        <dbReference type="Google" id="ProtNLM"/>
    </source>
</evidence>